<dbReference type="InterPro" id="IPR038513">
    <property type="entry name" value="FAIM1_dom_sf"/>
</dbReference>
<protein>
    <submittedName>
        <fullName evidence="1">Uncharacterized protein</fullName>
    </submittedName>
</protein>
<name>A0ABR9K3G4_9ACTN</name>
<comment type="caution">
    <text evidence="1">The sequence shown here is derived from an EMBL/GenBank/DDBJ whole genome shotgun (WGS) entry which is preliminary data.</text>
</comment>
<sequence>MHEQFWFDVGQYERHRVEFFFDRMWGRVKIKVDGREVVTKRILFGFRMTERFRFTVGHQERHEVLIEKTRKALAPGFRPSTYRVFADGVFLFTLEGQG</sequence>
<dbReference type="Gene3D" id="2.40.128.180">
    <property type="match status" value="1"/>
</dbReference>
<dbReference type="Proteomes" id="UP000627838">
    <property type="component" value="Unassembled WGS sequence"/>
</dbReference>
<accession>A0ABR9K3G4</accession>
<proteinExistence type="predicted"/>
<gene>
    <name evidence="1" type="ORF">H4W34_007228</name>
</gene>
<dbReference type="RefSeq" id="WP_192763279.1">
    <property type="nucleotide sequence ID" value="NZ_JADBDZ010000001.1"/>
</dbReference>
<organism evidence="1 2">
    <name type="scientific">Actinomadura algeriensis</name>
    <dbReference type="NCBI Taxonomy" id="1679523"/>
    <lineage>
        <taxon>Bacteria</taxon>
        <taxon>Bacillati</taxon>
        <taxon>Actinomycetota</taxon>
        <taxon>Actinomycetes</taxon>
        <taxon>Streptosporangiales</taxon>
        <taxon>Thermomonosporaceae</taxon>
        <taxon>Actinomadura</taxon>
    </lineage>
</organism>
<evidence type="ECO:0000313" key="2">
    <source>
        <dbReference type="Proteomes" id="UP000627838"/>
    </source>
</evidence>
<reference evidence="1 2" key="1">
    <citation type="submission" date="2020-10" db="EMBL/GenBank/DDBJ databases">
        <title>Sequencing the genomes of 1000 actinobacteria strains.</title>
        <authorList>
            <person name="Klenk H.-P."/>
        </authorList>
    </citation>
    <scope>NUCLEOTIDE SEQUENCE [LARGE SCALE GENOMIC DNA]</scope>
    <source>
        <strain evidence="1 2">DSM 46744</strain>
    </source>
</reference>
<evidence type="ECO:0000313" key="1">
    <source>
        <dbReference type="EMBL" id="MBE1537395.1"/>
    </source>
</evidence>
<dbReference type="EMBL" id="JADBDZ010000001">
    <property type="protein sequence ID" value="MBE1537395.1"/>
    <property type="molecule type" value="Genomic_DNA"/>
</dbReference>
<keyword evidence="2" id="KW-1185">Reference proteome</keyword>